<comment type="caution">
    <text evidence="1">The sequence shown here is derived from an EMBL/GenBank/DDBJ whole genome shotgun (WGS) entry which is preliminary data.</text>
</comment>
<name>A0ACC2D3D8_DIPCM</name>
<gene>
    <name evidence="1" type="ORF">O6H91_07G024100</name>
</gene>
<evidence type="ECO:0000313" key="2">
    <source>
        <dbReference type="Proteomes" id="UP001162992"/>
    </source>
</evidence>
<accession>A0ACC2D3D8</accession>
<evidence type="ECO:0000313" key="1">
    <source>
        <dbReference type="EMBL" id="KAJ7548722.1"/>
    </source>
</evidence>
<organism evidence="1 2">
    <name type="scientific">Diphasiastrum complanatum</name>
    <name type="common">Issler's clubmoss</name>
    <name type="synonym">Lycopodium complanatum</name>
    <dbReference type="NCBI Taxonomy" id="34168"/>
    <lineage>
        <taxon>Eukaryota</taxon>
        <taxon>Viridiplantae</taxon>
        <taxon>Streptophyta</taxon>
        <taxon>Embryophyta</taxon>
        <taxon>Tracheophyta</taxon>
        <taxon>Lycopodiopsida</taxon>
        <taxon>Lycopodiales</taxon>
        <taxon>Lycopodiaceae</taxon>
        <taxon>Lycopodioideae</taxon>
        <taxon>Diphasiastrum</taxon>
    </lineage>
</organism>
<proteinExistence type="predicted"/>
<dbReference type="EMBL" id="CM055098">
    <property type="protein sequence ID" value="KAJ7548722.1"/>
    <property type="molecule type" value="Genomic_DNA"/>
</dbReference>
<dbReference type="Proteomes" id="UP001162992">
    <property type="component" value="Chromosome 7"/>
</dbReference>
<keyword evidence="2" id="KW-1185">Reference proteome</keyword>
<sequence>MKCFPFPLWEKEGTSSKGEKSSCWPLFRKGSSEGEPTSGTSGTGGGSQTASTATTFNSHSQSVSYASSSSTSSSVMETYGSKQNRLRVFSLSELKVATRNFSHENSLGEGGFGCVYKGLVAHRDPYKGDIQLDVAVKQLNSRGQQGHKEWLAEVKYLERVNHPNLVKLIGYCVEDDDRGQQMLLVYEFMPKISLEVHLFRKGLPVLSWQTRLNIALGVAEGLLYLHEGLDIQIILRDLKPSNILLDKDYTPKLSDFGLARQGPDAGHSHVSTAVVGTMGYAAPEYIQTGHLTAKNDVWSFGIVLLELLTGRRALDSNLPRNEQYLMDWCKPYIGDNRKLRKIMDQRLGGQYDVETAERIASLACQCTLKIAKSRPKMRAVVEALKEIVESPHL</sequence>
<reference evidence="2" key="1">
    <citation type="journal article" date="2024" name="Proc. Natl. Acad. Sci. U.S.A.">
        <title>Extraordinary preservation of gene collinearity over three hundred million years revealed in homosporous lycophytes.</title>
        <authorList>
            <person name="Li C."/>
            <person name="Wickell D."/>
            <person name="Kuo L.Y."/>
            <person name="Chen X."/>
            <person name="Nie B."/>
            <person name="Liao X."/>
            <person name="Peng D."/>
            <person name="Ji J."/>
            <person name="Jenkins J."/>
            <person name="Williams M."/>
            <person name="Shu S."/>
            <person name="Plott C."/>
            <person name="Barry K."/>
            <person name="Rajasekar S."/>
            <person name="Grimwood J."/>
            <person name="Han X."/>
            <person name="Sun S."/>
            <person name="Hou Z."/>
            <person name="He W."/>
            <person name="Dai G."/>
            <person name="Sun C."/>
            <person name="Schmutz J."/>
            <person name="Leebens-Mack J.H."/>
            <person name="Li F.W."/>
            <person name="Wang L."/>
        </authorList>
    </citation>
    <scope>NUCLEOTIDE SEQUENCE [LARGE SCALE GENOMIC DNA]</scope>
    <source>
        <strain evidence="2">cv. PW_Plant_1</strain>
    </source>
</reference>
<protein>
    <submittedName>
        <fullName evidence="1">Uncharacterized protein</fullName>
    </submittedName>
</protein>